<proteinExistence type="inferred from homology"/>
<comment type="function">
    <text evidence="1">Required for the efficient initiation of filament assembly.</text>
</comment>
<dbReference type="InterPro" id="IPR036679">
    <property type="entry name" value="FlgN-like_sf"/>
</dbReference>
<dbReference type="GO" id="GO:0044780">
    <property type="term" value="P:bacterial-type flagellum assembly"/>
    <property type="evidence" value="ECO:0007669"/>
    <property type="project" value="InterPro"/>
</dbReference>
<evidence type="ECO:0000256" key="3">
    <source>
        <dbReference type="ARBA" id="ARBA00022795"/>
    </source>
</evidence>
<dbReference type="AlphaFoldDB" id="A0A1D8AW58"/>
<dbReference type="STRING" id="1838286.Verru16b_02214"/>
<dbReference type="EMBL" id="CP016094">
    <property type="protein sequence ID" value="AOS45138.1"/>
    <property type="molecule type" value="Genomic_DNA"/>
</dbReference>
<evidence type="ECO:0000256" key="1">
    <source>
        <dbReference type="ARBA" id="ARBA00002397"/>
    </source>
</evidence>
<sequence>MNEAWPIIAESLRTEIAGFGGLLNLFERQQQSLFARDTEAVLHLSGEIEAHTRVMAEHRANREQIVGAFALAHQQPATATLRSLLSFIPADARPLLEALIDEVNVLIHRVRRLTRQNHSLLARTVETHQELLRTLRPDAFLHTYSPSGRKSLTSNARTAGTLQAAG</sequence>
<name>A0A1D8AW58_9BACT</name>
<dbReference type="OrthoDB" id="194845at2"/>
<evidence type="ECO:0000313" key="4">
    <source>
        <dbReference type="EMBL" id="AOS45138.1"/>
    </source>
</evidence>
<dbReference type="Pfam" id="PF05130">
    <property type="entry name" value="FlgN"/>
    <property type="match status" value="1"/>
</dbReference>
<keyword evidence="3" id="KW-1005">Bacterial flagellum biogenesis</keyword>
<accession>A0A1D8AW58</accession>
<keyword evidence="5" id="KW-1185">Reference proteome</keyword>
<dbReference type="RefSeq" id="WP_069962323.1">
    <property type="nucleotide sequence ID" value="NZ_CP016094.1"/>
</dbReference>
<evidence type="ECO:0000313" key="5">
    <source>
        <dbReference type="Proteomes" id="UP000095228"/>
    </source>
</evidence>
<reference evidence="4 5" key="1">
    <citation type="submission" date="2016-06" db="EMBL/GenBank/DDBJ databases">
        <title>Three novel species with peptidoglycan cell walls form the new genus Lacunisphaera gen. nov. in the family Opitutaceae of the verrucomicrobial subdivision 4.</title>
        <authorList>
            <person name="Rast P."/>
            <person name="Gloeckner I."/>
            <person name="Jogler M."/>
            <person name="Boedeker C."/>
            <person name="Jeske O."/>
            <person name="Wiegand S."/>
            <person name="Reinhardt R."/>
            <person name="Schumann P."/>
            <person name="Rohde M."/>
            <person name="Spring S."/>
            <person name="Gloeckner F.O."/>
            <person name="Jogler C."/>
        </authorList>
    </citation>
    <scope>NUCLEOTIDE SEQUENCE [LARGE SCALE GENOMIC DNA]</scope>
    <source>
        <strain evidence="4 5">IG16b</strain>
    </source>
</reference>
<dbReference type="SUPFAM" id="SSF140566">
    <property type="entry name" value="FlgN-like"/>
    <property type="match status" value="1"/>
</dbReference>
<dbReference type="KEGG" id="obg:Verru16b_02214"/>
<organism evidence="4 5">
    <name type="scientific">Lacunisphaera limnophila</name>
    <dbReference type="NCBI Taxonomy" id="1838286"/>
    <lineage>
        <taxon>Bacteria</taxon>
        <taxon>Pseudomonadati</taxon>
        <taxon>Verrucomicrobiota</taxon>
        <taxon>Opitutia</taxon>
        <taxon>Opitutales</taxon>
        <taxon>Opitutaceae</taxon>
        <taxon>Lacunisphaera</taxon>
    </lineage>
</organism>
<protein>
    <submittedName>
        <fullName evidence="4">FlgN protein</fullName>
    </submittedName>
</protein>
<dbReference type="InterPro" id="IPR007809">
    <property type="entry name" value="FlgN-like"/>
</dbReference>
<dbReference type="Gene3D" id="1.20.58.300">
    <property type="entry name" value="FlgN-like"/>
    <property type="match status" value="1"/>
</dbReference>
<comment type="similarity">
    <text evidence="2">Belongs to the FlgN family.</text>
</comment>
<evidence type="ECO:0000256" key="2">
    <source>
        <dbReference type="ARBA" id="ARBA00007703"/>
    </source>
</evidence>
<gene>
    <name evidence="4" type="ORF">Verru16b_02214</name>
</gene>
<dbReference type="Proteomes" id="UP000095228">
    <property type="component" value="Chromosome"/>
</dbReference>